<feature type="region of interest" description="Disordered" evidence="1">
    <location>
        <begin position="233"/>
        <end position="277"/>
    </location>
</feature>
<dbReference type="PANTHER" id="PTHR21174:SF0">
    <property type="entry name" value="HD PHOSPHOHYDROLASE FAMILY PROTEIN-RELATED"/>
    <property type="match status" value="1"/>
</dbReference>
<dbReference type="RefSeq" id="WP_075362157.1">
    <property type="nucleotide sequence ID" value="NZ_MPDM01000011.1"/>
</dbReference>
<protein>
    <recommendedName>
        <fullName evidence="4">HD domain-containing protein</fullName>
    </recommendedName>
</protein>
<dbReference type="PANTHER" id="PTHR21174">
    <property type="match status" value="1"/>
</dbReference>
<dbReference type="Proteomes" id="UP000186465">
    <property type="component" value="Unassembled WGS sequence"/>
</dbReference>
<evidence type="ECO:0000313" key="3">
    <source>
        <dbReference type="Proteomes" id="UP000186465"/>
    </source>
</evidence>
<name>A0A1Q5PJ78_9ACTO</name>
<dbReference type="STRING" id="156892.BM477_07905"/>
<dbReference type="EMBL" id="MPDM01000011">
    <property type="protein sequence ID" value="OKL45919.1"/>
    <property type="molecule type" value="Genomic_DNA"/>
</dbReference>
<evidence type="ECO:0000313" key="2">
    <source>
        <dbReference type="EMBL" id="OKL45919.1"/>
    </source>
</evidence>
<dbReference type="AlphaFoldDB" id="A0A1Q5PJ78"/>
<accession>A0A1Q5PJ78</accession>
<sequence>MGISDAPQWLVSAFIRSAEAVEATADKEILREHCLKLVERWSAPERVFHNLTHLINTLAALDEIVAASHDPEMLRLATWYHGAVFATDEDSTYAGEAGEVMAPSAQYAADDLRELGVSEERIQRIVHLILGLGKHSAAPEDIDARVLVDAELSMLAASPQDYRKYREAIAAEYSHIPRARFLAGRKMIITHLLERPKLFISPLGAAWEKPARENLEAELTKVNAELSKLSEAELTELRESNQLDTAADEPRETGAAPDATPTLIKGVKEPSTDSGKIPEVEVAPLGISDPNEIAGGIEEPELAEQLDEYVEESPQQPATEIEEKPELVEPVQQVRLSAETAQGDSVPVKRPILHNTDDEDDLLSTISSTLEVADDCLDTAEMRALKEAKRRNPIVPKMTNPDLDPEKNQD</sequence>
<comment type="caution">
    <text evidence="2">The sequence shown here is derived from an EMBL/GenBank/DDBJ whole genome shotgun (WGS) entry which is preliminary data.</text>
</comment>
<feature type="region of interest" description="Disordered" evidence="1">
    <location>
        <begin position="388"/>
        <end position="410"/>
    </location>
</feature>
<dbReference type="SUPFAM" id="SSF109604">
    <property type="entry name" value="HD-domain/PDEase-like"/>
    <property type="match status" value="1"/>
</dbReference>
<organism evidence="2 3">
    <name type="scientific">Boudabousia marimammalium</name>
    <dbReference type="NCBI Taxonomy" id="156892"/>
    <lineage>
        <taxon>Bacteria</taxon>
        <taxon>Bacillati</taxon>
        <taxon>Actinomycetota</taxon>
        <taxon>Actinomycetes</taxon>
        <taxon>Actinomycetales</taxon>
        <taxon>Actinomycetaceae</taxon>
        <taxon>Boudabousia</taxon>
    </lineage>
</organism>
<evidence type="ECO:0000256" key="1">
    <source>
        <dbReference type="SAM" id="MobiDB-lite"/>
    </source>
</evidence>
<proteinExistence type="predicted"/>
<dbReference type="OrthoDB" id="9808993at2"/>
<gene>
    <name evidence="2" type="ORF">BM477_07905</name>
</gene>
<reference evidence="3" key="1">
    <citation type="submission" date="2016-11" db="EMBL/GenBank/DDBJ databases">
        <title>Actinomyces gypaetusis sp. nov. isolated from Gypaetus barbatus in Qinghai Tibet Plateau China.</title>
        <authorList>
            <person name="Meng X."/>
        </authorList>
    </citation>
    <scope>NUCLEOTIDE SEQUENCE [LARGE SCALE GENOMIC DNA]</scope>
    <source>
        <strain evidence="3">DSM 15383</strain>
    </source>
</reference>
<dbReference type="Gene3D" id="1.10.3210.10">
    <property type="entry name" value="Hypothetical protein af1432"/>
    <property type="match status" value="1"/>
</dbReference>
<dbReference type="InterPro" id="IPR009218">
    <property type="entry name" value="HD_phosphohydro"/>
</dbReference>
<evidence type="ECO:0008006" key="4">
    <source>
        <dbReference type="Google" id="ProtNLM"/>
    </source>
</evidence>
<keyword evidence="3" id="KW-1185">Reference proteome</keyword>
<feature type="compositionally biased region" description="Basic and acidic residues" evidence="1">
    <location>
        <begin position="266"/>
        <end position="277"/>
    </location>
</feature>